<gene>
    <name evidence="1" type="ORF">PSNMU_V1.4_AUG-EV-PASAV3_0114340</name>
</gene>
<dbReference type="Proteomes" id="UP000291116">
    <property type="component" value="Unassembled WGS sequence"/>
</dbReference>
<accession>A0A448ZQP2</accession>
<proteinExistence type="predicted"/>
<protein>
    <submittedName>
        <fullName evidence="1">Uncharacterized protein</fullName>
    </submittedName>
</protein>
<evidence type="ECO:0000313" key="2">
    <source>
        <dbReference type="Proteomes" id="UP000291116"/>
    </source>
</evidence>
<reference evidence="1 2" key="1">
    <citation type="submission" date="2019-01" db="EMBL/GenBank/DDBJ databases">
        <authorList>
            <person name="Ferrante I. M."/>
        </authorList>
    </citation>
    <scope>NUCLEOTIDE SEQUENCE [LARGE SCALE GENOMIC DNA]</scope>
    <source>
        <strain evidence="1 2">B856</strain>
    </source>
</reference>
<name>A0A448ZQP2_9STRA</name>
<dbReference type="EMBL" id="CAACVS010000637">
    <property type="protein sequence ID" value="VEU44336.1"/>
    <property type="molecule type" value="Genomic_DNA"/>
</dbReference>
<dbReference type="AlphaFoldDB" id="A0A448ZQP2"/>
<keyword evidence="2" id="KW-1185">Reference proteome</keyword>
<evidence type="ECO:0000313" key="1">
    <source>
        <dbReference type="EMBL" id="VEU44336.1"/>
    </source>
</evidence>
<organism evidence="1 2">
    <name type="scientific">Pseudo-nitzschia multistriata</name>
    <dbReference type="NCBI Taxonomy" id="183589"/>
    <lineage>
        <taxon>Eukaryota</taxon>
        <taxon>Sar</taxon>
        <taxon>Stramenopiles</taxon>
        <taxon>Ochrophyta</taxon>
        <taxon>Bacillariophyta</taxon>
        <taxon>Bacillariophyceae</taxon>
        <taxon>Bacillariophycidae</taxon>
        <taxon>Bacillariales</taxon>
        <taxon>Bacillariaceae</taxon>
        <taxon>Pseudo-nitzschia</taxon>
    </lineage>
</organism>
<sequence>MYGPMPSETIWQIASVVHGTRLLLSGKNASVVEGGLGFSNANCGTFGDAAGSEVVGPTAAPAPTTAPSANIVQAAIGTPVIAGSFSSSSSSYSLTSSSGIAANSRSSSFSVAVVTVGLSKGPSGRAPLQLYSGSSFSDRNFDGLSADQSYKGFSSDTGVS</sequence>